<feature type="signal peptide" evidence="1">
    <location>
        <begin position="1"/>
        <end position="16"/>
    </location>
</feature>
<dbReference type="Proteomes" id="UP000266673">
    <property type="component" value="Unassembled WGS sequence"/>
</dbReference>
<reference evidence="2 3" key="1">
    <citation type="submission" date="2018-06" db="EMBL/GenBank/DDBJ databases">
        <title>Comparative genomics reveals the genomic features of Rhizophagus irregularis, R. cerebriforme, R. diaphanum and Gigaspora rosea, and their symbiotic lifestyle signature.</title>
        <authorList>
            <person name="Morin E."/>
            <person name="San Clemente H."/>
            <person name="Chen E.C.H."/>
            <person name="De La Providencia I."/>
            <person name="Hainaut M."/>
            <person name="Kuo A."/>
            <person name="Kohler A."/>
            <person name="Murat C."/>
            <person name="Tang N."/>
            <person name="Roy S."/>
            <person name="Loubradou J."/>
            <person name="Henrissat B."/>
            <person name="Grigoriev I.V."/>
            <person name="Corradi N."/>
            <person name="Roux C."/>
            <person name="Martin F.M."/>
        </authorList>
    </citation>
    <scope>NUCLEOTIDE SEQUENCE [LARGE SCALE GENOMIC DNA]</scope>
    <source>
        <strain evidence="2 3">DAOM 194757</strain>
    </source>
</reference>
<keyword evidence="3" id="KW-1185">Reference proteome</keyword>
<dbReference type="AlphaFoldDB" id="A0A397W203"/>
<keyword evidence="1" id="KW-0732">Signal</keyword>
<gene>
    <name evidence="2" type="ORF">C2G38_2157109</name>
</gene>
<organism evidence="2 3">
    <name type="scientific">Gigaspora rosea</name>
    <dbReference type="NCBI Taxonomy" id="44941"/>
    <lineage>
        <taxon>Eukaryota</taxon>
        <taxon>Fungi</taxon>
        <taxon>Fungi incertae sedis</taxon>
        <taxon>Mucoromycota</taxon>
        <taxon>Glomeromycotina</taxon>
        <taxon>Glomeromycetes</taxon>
        <taxon>Diversisporales</taxon>
        <taxon>Gigasporaceae</taxon>
        <taxon>Gigaspora</taxon>
    </lineage>
</organism>
<protein>
    <submittedName>
        <fullName evidence="2">Uncharacterized protein</fullName>
    </submittedName>
</protein>
<evidence type="ECO:0000313" key="2">
    <source>
        <dbReference type="EMBL" id="RIB28764.1"/>
    </source>
</evidence>
<accession>A0A397W203</accession>
<proteinExistence type="predicted"/>
<evidence type="ECO:0000313" key="3">
    <source>
        <dbReference type="Proteomes" id="UP000266673"/>
    </source>
</evidence>
<comment type="caution">
    <text evidence="2">The sequence shown here is derived from an EMBL/GenBank/DDBJ whole genome shotgun (WGS) entry which is preliminary data.</text>
</comment>
<dbReference type="EMBL" id="QKWP01000056">
    <property type="protein sequence ID" value="RIB28764.1"/>
    <property type="molecule type" value="Genomic_DNA"/>
</dbReference>
<evidence type="ECO:0000256" key="1">
    <source>
        <dbReference type="SAM" id="SignalP"/>
    </source>
</evidence>
<name>A0A397W203_9GLOM</name>
<sequence>MAVVYLCLIIILVILTANICVDKDITAKVLHNSGVSCVEHELFNKGEDPDSVVETPEIIEIFNSDVQVKTGITLHEKKTSGKLKGNLLCTR</sequence>
<feature type="chain" id="PRO_5017418336" evidence="1">
    <location>
        <begin position="17"/>
        <end position="91"/>
    </location>
</feature>